<evidence type="ECO:0000256" key="1">
    <source>
        <dbReference type="ARBA" id="ARBA00022729"/>
    </source>
</evidence>
<keyword evidence="2" id="KW-1015">Disulfide bond</keyword>
<dbReference type="EMBL" id="OU015568">
    <property type="protein sequence ID" value="CAG5078169.1"/>
    <property type="molecule type" value="Genomic_DNA"/>
</dbReference>
<accession>A0ABN7RI62</accession>
<dbReference type="Pfam" id="PF23344">
    <property type="entry name" value="ZP-N"/>
    <property type="match status" value="1"/>
</dbReference>
<dbReference type="Gene3D" id="2.60.40.3210">
    <property type="entry name" value="Zona pellucida, ZP-N domain"/>
    <property type="match status" value="1"/>
</dbReference>
<dbReference type="PANTHER" id="PTHR14002:SF54">
    <property type="entry name" value="ZONA PELLUCIDA SPERM-BINDING PROTEIN 2"/>
    <property type="match status" value="1"/>
</dbReference>
<dbReference type="PANTHER" id="PTHR14002">
    <property type="entry name" value="ENDOGLIN/TGF-BETA RECEPTOR TYPE III"/>
    <property type="match status" value="1"/>
</dbReference>
<feature type="domain" description="ZP" evidence="3">
    <location>
        <begin position="142"/>
        <end position="432"/>
    </location>
</feature>
<proteinExistence type="predicted"/>
<keyword evidence="1" id="KW-0732">Signal</keyword>
<keyword evidence="5" id="KW-1185">Reference proteome</keyword>
<dbReference type="Proteomes" id="UP001158576">
    <property type="component" value="Chromosome PAR"/>
</dbReference>
<evidence type="ECO:0000259" key="3">
    <source>
        <dbReference type="PROSITE" id="PS51034"/>
    </source>
</evidence>
<evidence type="ECO:0000313" key="4">
    <source>
        <dbReference type="EMBL" id="CAG5078169.1"/>
    </source>
</evidence>
<dbReference type="SMART" id="SM00241">
    <property type="entry name" value="ZP"/>
    <property type="match status" value="1"/>
</dbReference>
<sequence length="433" mass="48247">MEFAIGSFFSFSSHVKQKETKRPINCAFSDSRRHNPAEFNFLDQPSSAAFQPTGSRMKLRLGLLAWAGALDPAWNPDRPLRNTRPSSAFTAMSDILDRRRYDKDLYDRLDQRFFRNGNATGFAWPGQLDAAGELTAQDYLVECGQSEMFFAARTDSYDAFNVVNAADFTLNDWRCNGNSTNLEWVGIDDGAGGQIEVIFASIPLDSCNTTVSFDADTNELVFSNTIMNGAFAIHQDDNDATNGVHGGITTTSVIDFGVSCRYTAVYNDVGLAMETEHADINQVINVFESNTFDFAINFVAPDVSARMGGNTSFVDVPVAEYNVGDAAYFFVEMEHPNEKLYLEVISCTMISGHTDNMNYTIIDNQCVDPYTNTNLIDQYEPYKSLISFTMFEFVSDIPDLEQQQNDLHCSIRLCLKDPQAAEEMCPSNTANCL</sequence>
<dbReference type="Gene3D" id="2.60.40.4100">
    <property type="entry name" value="Zona pellucida, ZP-C domain"/>
    <property type="match status" value="1"/>
</dbReference>
<dbReference type="InterPro" id="IPR055356">
    <property type="entry name" value="ZP-N"/>
</dbReference>
<dbReference type="InterPro" id="IPR055355">
    <property type="entry name" value="ZP-C"/>
</dbReference>
<dbReference type="InterPro" id="IPR042235">
    <property type="entry name" value="ZP-C_dom"/>
</dbReference>
<dbReference type="Pfam" id="PF00100">
    <property type="entry name" value="Zona_pellucida"/>
    <property type="match status" value="1"/>
</dbReference>
<name>A0ABN7RI62_OIKDI</name>
<organism evidence="4 5">
    <name type="scientific">Oikopleura dioica</name>
    <name type="common">Tunicate</name>
    <dbReference type="NCBI Taxonomy" id="34765"/>
    <lineage>
        <taxon>Eukaryota</taxon>
        <taxon>Metazoa</taxon>
        <taxon>Chordata</taxon>
        <taxon>Tunicata</taxon>
        <taxon>Appendicularia</taxon>
        <taxon>Copelata</taxon>
        <taxon>Oikopleuridae</taxon>
        <taxon>Oikopleura</taxon>
    </lineage>
</organism>
<gene>
    <name evidence="4" type="ORF">OKIOD_LOCUS477</name>
</gene>
<protein>
    <submittedName>
        <fullName evidence="4">Oidioi.mRNA.OKI2018_I69.PAR.g8919.t1.cds</fullName>
    </submittedName>
</protein>
<reference evidence="4 5" key="1">
    <citation type="submission" date="2021-04" db="EMBL/GenBank/DDBJ databases">
        <authorList>
            <person name="Bliznina A."/>
        </authorList>
    </citation>
    <scope>NUCLEOTIDE SEQUENCE [LARGE SCALE GENOMIC DNA]</scope>
</reference>
<evidence type="ECO:0000256" key="2">
    <source>
        <dbReference type="ARBA" id="ARBA00023157"/>
    </source>
</evidence>
<evidence type="ECO:0000313" key="5">
    <source>
        <dbReference type="Proteomes" id="UP001158576"/>
    </source>
</evidence>
<dbReference type="InterPro" id="IPR001507">
    <property type="entry name" value="ZP_dom"/>
</dbReference>
<dbReference type="PROSITE" id="PS51034">
    <property type="entry name" value="ZP_2"/>
    <property type="match status" value="1"/>
</dbReference>